<evidence type="ECO:0000256" key="1">
    <source>
        <dbReference type="ARBA" id="ARBA00010617"/>
    </source>
</evidence>
<dbReference type="InterPro" id="IPR036396">
    <property type="entry name" value="Cyt_P450_sf"/>
</dbReference>
<keyword evidence="4" id="KW-1185">Reference proteome</keyword>
<dbReference type="PANTHER" id="PTHR46696:SF6">
    <property type="entry name" value="P450, PUTATIVE (EUROFUNG)-RELATED"/>
    <property type="match status" value="1"/>
</dbReference>
<dbReference type="PRINTS" id="PR00359">
    <property type="entry name" value="BP450"/>
</dbReference>
<accession>A0ABQ2LK38</accession>
<protein>
    <submittedName>
        <fullName evidence="3">Cytochrome P450</fullName>
    </submittedName>
</protein>
<keyword evidence="2" id="KW-0503">Monooxygenase</keyword>
<dbReference type="EMBL" id="BMNG01000002">
    <property type="protein sequence ID" value="GGO37666.1"/>
    <property type="molecule type" value="Genomic_DNA"/>
</dbReference>
<proteinExistence type="inferred from homology"/>
<gene>
    <name evidence="3" type="ORF">GCM10012286_11500</name>
</gene>
<keyword evidence="2" id="KW-0479">Metal-binding</keyword>
<dbReference type="PANTHER" id="PTHR46696">
    <property type="entry name" value="P450, PUTATIVE (EUROFUNG)-RELATED"/>
    <property type="match status" value="1"/>
</dbReference>
<dbReference type="PRINTS" id="PR00385">
    <property type="entry name" value="P450"/>
</dbReference>
<dbReference type="InterPro" id="IPR001128">
    <property type="entry name" value="Cyt_P450"/>
</dbReference>
<dbReference type="RefSeq" id="WP_189173085.1">
    <property type="nucleotide sequence ID" value="NZ_BMNG01000002.1"/>
</dbReference>
<comment type="similarity">
    <text evidence="1 2">Belongs to the cytochrome P450 family.</text>
</comment>
<organism evidence="3 4">
    <name type="scientific">Streptomyces lasiicapitis</name>
    <dbReference type="NCBI Taxonomy" id="1923961"/>
    <lineage>
        <taxon>Bacteria</taxon>
        <taxon>Bacillati</taxon>
        <taxon>Actinomycetota</taxon>
        <taxon>Actinomycetes</taxon>
        <taxon>Kitasatosporales</taxon>
        <taxon>Streptomycetaceae</taxon>
        <taxon>Streptomyces</taxon>
    </lineage>
</organism>
<dbReference type="Proteomes" id="UP000656881">
    <property type="component" value="Unassembled WGS sequence"/>
</dbReference>
<sequence length="411" mass="44851">MSTVADSQTSWQDLPFLDITVPDFAWDSPEVAEARERSWVASTPLGLLVLRYAEAHSLSRDARLVSGFRGVVDLVGPSDGLVRDFMRDFMQSLEGPDHRRLRGLVTHAFTSRRITALTPFIRATAERLADELAAGGERDFVAAFADPLPAAVVCELLGFPPEDHATVGRWCKNTNLVLALGPDQSRVGEVEEGLAGMYDYFETVIKHRKTHLGSDLFSDILRAQQENGALDDRELRTLIATLLVAGYQTTSHQLGHAMVAFAAHPEQWALLRERPELIPRAVEEVLRWCPTTTVVATKAAAEDFTVNHFPIQAGTPVWLCAHSAQRDPLVFKGGDAFDITVEREATPLAFGGGAHFCLGAALARAELAEALQVLAARLDPPEIAGPITWRPSTGVSGPDVLPLRLRARTDA</sequence>
<reference evidence="4" key="1">
    <citation type="journal article" date="2019" name="Int. J. Syst. Evol. Microbiol.">
        <title>The Global Catalogue of Microorganisms (GCM) 10K type strain sequencing project: providing services to taxonomists for standard genome sequencing and annotation.</title>
        <authorList>
            <consortium name="The Broad Institute Genomics Platform"/>
            <consortium name="The Broad Institute Genome Sequencing Center for Infectious Disease"/>
            <person name="Wu L."/>
            <person name="Ma J."/>
        </authorList>
    </citation>
    <scope>NUCLEOTIDE SEQUENCE [LARGE SCALE GENOMIC DNA]</scope>
    <source>
        <strain evidence="4">CGMCC 4.7349</strain>
    </source>
</reference>
<dbReference type="InterPro" id="IPR017972">
    <property type="entry name" value="Cyt_P450_CS"/>
</dbReference>
<name>A0ABQ2LK38_9ACTN</name>
<keyword evidence="2" id="KW-0349">Heme</keyword>
<dbReference type="InterPro" id="IPR002397">
    <property type="entry name" value="Cyt_P450_B"/>
</dbReference>
<comment type="caution">
    <text evidence="3">The sequence shown here is derived from an EMBL/GenBank/DDBJ whole genome shotgun (WGS) entry which is preliminary data.</text>
</comment>
<evidence type="ECO:0000313" key="4">
    <source>
        <dbReference type="Proteomes" id="UP000656881"/>
    </source>
</evidence>
<dbReference type="Pfam" id="PF00067">
    <property type="entry name" value="p450"/>
    <property type="match status" value="2"/>
</dbReference>
<keyword evidence="2" id="KW-0408">Iron</keyword>
<dbReference type="SUPFAM" id="SSF48264">
    <property type="entry name" value="Cytochrome P450"/>
    <property type="match status" value="1"/>
</dbReference>
<evidence type="ECO:0000256" key="2">
    <source>
        <dbReference type="RuleBase" id="RU000461"/>
    </source>
</evidence>
<keyword evidence="2" id="KW-0560">Oxidoreductase</keyword>
<dbReference type="PROSITE" id="PS00086">
    <property type="entry name" value="CYTOCHROME_P450"/>
    <property type="match status" value="1"/>
</dbReference>
<dbReference type="Gene3D" id="1.10.630.10">
    <property type="entry name" value="Cytochrome P450"/>
    <property type="match status" value="1"/>
</dbReference>
<evidence type="ECO:0000313" key="3">
    <source>
        <dbReference type="EMBL" id="GGO37666.1"/>
    </source>
</evidence>